<protein>
    <recommendedName>
        <fullName evidence="2">Integrase catalytic domain-containing protein</fullName>
    </recommendedName>
</protein>
<evidence type="ECO:0000313" key="3">
    <source>
        <dbReference type="EnsemblMetazoa" id="SCAU013283-PA"/>
    </source>
</evidence>
<gene>
    <name evidence="3" type="primary">106088822</name>
</gene>
<keyword evidence="1" id="KW-1133">Transmembrane helix</keyword>
<dbReference type="STRING" id="35570.A0A1I8Q2L2"/>
<dbReference type="EnsemblMetazoa" id="SCAU013283-RA">
    <property type="protein sequence ID" value="SCAU013283-PA"/>
    <property type="gene ID" value="SCAU013283"/>
</dbReference>
<evidence type="ECO:0000259" key="2">
    <source>
        <dbReference type="PROSITE" id="PS50994"/>
    </source>
</evidence>
<keyword evidence="4" id="KW-1185">Reference proteome</keyword>
<feature type="domain" description="Integrase catalytic" evidence="2">
    <location>
        <begin position="1"/>
        <end position="95"/>
    </location>
</feature>
<proteinExistence type="predicted"/>
<keyword evidence="1" id="KW-0472">Membrane</keyword>
<organism evidence="3 4">
    <name type="scientific">Stomoxys calcitrans</name>
    <name type="common">Stable fly</name>
    <name type="synonym">Conops calcitrans</name>
    <dbReference type="NCBI Taxonomy" id="35570"/>
    <lineage>
        <taxon>Eukaryota</taxon>
        <taxon>Metazoa</taxon>
        <taxon>Ecdysozoa</taxon>
        <taxon>Arthropoda</taxon>
        <taxon>Hexapoda</taxon>
        <taxon>Insecta</taxon>
        <taxon>Pterygota</taxon>
        <taxon>Neoptera</taxon>
        <taxon>Endopterygota</taxon>
        <taxon>Diptera</taxon>
        <taxon>Brachycera</taxon>
        <taxon>Muscomorpha</taxon>
        <taxon>Muscoidea</taxon>
        <taxon>Muscidae</taxon>
        <taxon>Stomoxys</taxon>
    </lineage>
</organism>
<dbReference type="InterPro" id="IPR012337">
    <property type="entry name" value="RNaseH-like_sf"/>
</dbReference>
<sequence length="169" mass="19339">MDRNFTSKDFDNFLTKHGVKHVLTALYSPQANASERVNRVINEALRSYVRSAREIKCNVAEAGTLHSLVNEILQRYRATHLSSGKSPADLYLNLLVLHIKNNKTIWIGGSILEKYGQLHYLVQLDDGYVLKRHIIQLKCLKIQKRYAHFDTSITVATLNLSVIPFYLLT</sequence>
<dbReference type="VEuPathDB" id="VectorBase:SCAU013283"/>
<reference evidence="3" key="1">
    <citation type="submission" date="2020-05" db="UniProtKB">
        <authorList>
            <consortium name="EnsemblMetazoa"/>
        </authorList>
    </citation>
    <scope>IDENTIFICATION</scope>
    <source>
        <strain evidence="3">USDA</strain>
    </source>
</reference>
<dbReference type="PROSITE" id="PS50994">
    <property type="entry name" value="INTEGRASE"/>
    <property type="match status" value="1"/>
</dbReference>
<dbReference type="InterPro" id="IPR036397">
    <property type="entry name" value="RNaseH_sf"/>
</dbReference>
<feature type="transmembrane region" description="Helical" evidence="1">
    <location>
        <begin position="146"/>
        <end position="167"/>
    </location>
</feature>
<name>A0A1I8Q2L2_STOCA</name>
<evidence type="ECO:0000313" key="4">
    <source>
        <dbReference type="Proteomes" id="UP000095300"/>
    </source>
</evidence>
<dbReference type="Gene3D" id="3.30.420.10">
    <property type="entry name" value="Ribonuclease H-like superfamily/Ribonuclease H"/>
    <property type="match status" value="1"/>
</dbReference>
<dbReference type="GO" id="GO:0003676">
    <property type="term" value="F:nucleic acid binding"/>
    <property type="evidence" value="ECO:0007669"/>
    <property type="project" value="InterPro"/>
</dbReference>
<dbReference type="Proteomes" id="UP000095300">
    <property type="component" value="Unassembled WGS sequence"/>
</dbReference>
<keyword evidence="1" id="KW-0812">Transmembrane</keyword>
<dbReference type="GO" id="GO:0015074">
    <property type="term" value="P:DNA integration"/>
    <property type="evidence" value="ECO:0007669"/>
    <property type="project" value="InterPro"/>
</dbReference>
<dbReference type="AlphaFoldDB" id="A0A1I8Q2L2"/>
<dbReference type="SUPFAM" id="SSF53098">
    <property type="entry name" value="Ribonuclease H-like"/>
    <property type="match status" value="1"/>
</dbReference>
<evidence type="ECO:0000256" key="1">
    <source>
        <dbReference type="SAM" id="Phobius"/>
    </source>
</evidence>
<dbReference type="InterPro" id="IPR001584">
    <property type="entry name" value="Integrase_cat-core"/>
</dbReference>
<accession>A0A1I8Q2L2</accession>